<evidence type="ECO:0000256" key="2">
    <source>
        <dbReference type="SAM" id="SignalP"/>
    </source>
</evidence>
<feature type="signal peptide" evidence="2">
    <location>
        <begin position="1"/>
        <end position="17"/>
    </location>
</feature>
<keyword evidence="1" id="KW-0722">Serine protease inhibitor</keyword>
<dbReference type="InterPro" id="IPR002919">
    <property type="entry name" value="TIL_dom"/>
</dbReference>
<dbReference type="Pfam" id="PF01826">
    <property type="entry name" value="TIL"/>
    <property type="match status" value="1"/>
</dbReference>
<feature type="chain" id="PRO_5040234838" description="TIL domain-containing protein" evidence="2">
    <location>
        <begin position="18"/>
        <end position="197"/>
    </location>
</feature>
<evidence type="ECO:0000259" key="3">
    <source>
        <dbReference type="Pfam" id="PF01826"/>
    </source>
</evidence>
<dbReference type="SUPFAM" id="SSF57567">
    <property type="entry name" value="Serine protease inhibitors"/>
    <property type="match status" value="1"/>
</dbReference>
<organism evidence="4 5">
    <name type="scientific">Caenorhabditis angaria</name>
    <dbReference type="NCBI Taxonomy" id="860376"/>
    <lineage>
        <taxon>Eukaryota</taxon>
        <taxon>Metazoa</taxon>
        <taxon>Ecdysozoa</taxon>
        <taxon>Nematoda</taxon>
        <taxon>Chromadorea</taxon>
        <taxon>Rhabditida</taxon>
        <taxon>Rhabditina</taxon>
        <taxon>Rhabditomorpha</taxon>
        <taxon>Rhabditoidea</taxon>
        <taxon>Rhabditidae</taxon>
        <taxon>Peloderinae</taxon>
        <taxon>Caenorhabditis</taxon>
    </lineage>
</organism>
<dbReference type="CDD" id="cd19941">
    <property type="entry name" value="TIL"/>
    <property type="match status" value="1"/>
</dbReference>
<dbReference type="Gene3D" id="2.10.25.10">
    <property type="entry name" value="Laminin"/>
    <property type="match status" value="1"/>
</dbReference>
<gene>
    <name evidence="4" type="ORF">CAMP_LOCUS17307</name>
</gene>
<keyword evidence="5" id="KW-1185">Reference proteome</keyword>
<sequence length="197" mass="22365">MIRNILIALTFSAICFANIVRRDANICTAICGENQVYARCLQTCRPTCDDQHPYCEQDCARSGCQCRAGYVYQGDKCVHNSQCPPRQKDSISKRCSYSSQCASNEHCDSNGYCIVPRRCSNEAPKETHRCKPKAQIQTHTKCRYHDDCSNGYLCVDRYCKLSTYMGVNEHVQSGTTLCRTDRDCEPIGKHCMDRICK</sequence>
<evidence type="ECO:0000313" key="5">
    <source>
        <dbReference type="Proteomes" id="UP001152747"/>
    </source>
</evidence>
<evidence type="ECO:0000313" key="4">
    <source>
        <dbReference type="EMBL" id="CAI5454670.1"/>
    </source>
</evidence>
<dbReference type="EMBL" id="CANHGI010000006">
    <property type="protein sequence ID" value="CAI5454670.1"/>
    <property type="molecule type" value="Genomic_DNA"/>
</dbReference>
<comment type="caution">
    <text evidence="4">The sequence shown here is derived from an EMBL/GenBank/DDBJ whole genome shotgun (WGS) entry which is preliminary data.</text>
</comment>
<evidence type="ECO:0000256" key="1">
    <source>
        <dbReference type="ARBA" id="ARBA00022900"/>
    </source>
</evidence>
<proteinExistence type="predicted"/>
<keyword evidence="2" id="KW-0732">Signal</keyword>
<accession>A0A9P1J0Z4</accession>
<dbReference type="GO" id="GO:0004867">
    <property type="term" value="F:serine-type endopeptidase inhibitor activity"/>
    <property type="evidence" value="ECO:0007669"/>
    <property type="project" value="UniProtKB-KW"/>
</dbReference>
<dbReference type="OrthoDB" id="5912264at2759"/>
<dbReference type="Proteomes" id="UP001152747">
    <property type="component" value="Unassembled WGS sequence"/>
</dbReference>
<dbReference type="InterPro" id="IPR036084">
    <property type="entry name" value="Ser_inhib-like_sf"/>
</dbReference>
<reference evidence="4" key="1">
    <citation type="submission" date="2022-11" db="EMBL/GenBank/DDBJ databases">
        <authorList>
            <person name="Kikuchi T."/>
        </authorList>
    </citation>
    <scope>NUCLEOTIDE SEQUENCE</scope>
    <source>
        <strain evidence="4">PS1010</strain>
    </source>
</reference>
<dbReference type="AlphaFoldDB" id="A0A9P1J0Z4"/>
<protein>
    <recommendedName>
        <fullName evidence="3">TIL domain-containing protein</fullName>
    </recommendedName>
</protein>
<keyword evidence="1" id="KW-0646">Protease inhibitor</keyword>
<name>A0A9P1J0Z4_9PELO</name>
<feature type="domain" description="TIL" evidence="3">
    <location>
        <begin position="31"/>
        <end position="83"/>
    </location>
</feature>